<dbReference type="RefSeq" id="WP_324669563.1">
    <property type="nucleotide sequence ID" value="NZ_CP141614.1"/>
</dbReference>
<keyword evidence="4" id="KW-1185">Reference proteome</keyword>
<evidence type="ECO:0000313" key="4">
    <source>
        <dbReference type="Proteomes" id="UP001333102"/>
    </source>
</evidence>
<organism evidence="3 4">
    <name type="scientific">Geochorda subterranea</name>
    <dbReference type="NCBI Taxonomy" id="3109564"/>
    <lineage>
        <taxon>Bacteria</taxon>
        <taxon>Bacillati</taxon>
        <taxon>Bacillota</taxon>
        <taxon>Limnochordia</taxon>
        <taxon>Limnochordales</taxon>
        <taxon>Geochordaceae</taxon>
        <taxon>Geochorda</taxon>
    </lineage>
</organism>
<dbReference type="Proteomes" id="UP001333102">
    <property type="component" value="Chromosome"/>
</dbReference>
<evidence type="ECO:0000256" key="1">
    <source>
        <dbReference type="SAM" id="MobiDB-lite"/>
    </source>
</evidence>
<reference evidence="4" key="1">
    <citation type="submission" date="2023-12" db="EMBL/GenBank/DDBJ databases">
        <title>Novel isolates from deep terrestrial aquifers shed light on the physiology and ecology of the class Limnochordia.</title>
        <authorList>
            <person name="Karnachuk O.V."/>
            <person name="Lukina A.P."/>
            <person name="Avakyan M.R."/>
            <person name="Kadnikov V."/>
            <person name="Begmatov S."/>
            <person name="Beletsky A.V."/>
            <person name="Mardanov A.V."/>
            <person name="Ravin N.V."/>
        </authorList>
    </citation>
    <scope>NUCLEOTIDE SEQUENCE [LARGE SCALE GENOMIC DNA]</scope>
    <source>
        <strain evidence="4">LN</strain>
    </source>
</reference>
<accession>A0ABZ1BSP5</accession>
<dbReference type="Pfam" id="PF22790">
    <property type="entry name" value="YkoP"/>
    <property type="match status" value="1"/>
</dbReference>
<dbReference type="EMBL" id="CP141614">
    <property type="protein sequence ID" value="WRP15172.1"/>
    <property type="molecule type" value="Genomic_DNA"/>
</dbReference>
<feature type="region of interest" description="Disordered" evidence="1">
    <location>
        <begin position="204"/>
        <end position="230"/>
    </location>
</feature>
<protein>
    <recommendedName>
        <fullName evidence="2">YkoP-like domain-containing protein</fullName>
    </recommendedName>
</protein>
<evidence type="ECO:0000313" key="3">
    <source>
        <dbReference type="EMBL" id="WRP15172.1"/>
    </source>
</evidence>
<proteinExistence type="predicted"/>
<sequence length="230" mass="25313">MSRPTHARGRGARSRWRHLMARAWSGWEWAFAKLFRLYQVPGAGDGVLSFGFRRWRGPAVRLGDGTVVRRGDWVAEVHITSPRVLARRDVASSSLTRLVFVLSAQMRSALQALAREIESGRLTVPIVALYGKTLLHRGAARLGFEVHDLPEGIGSRLLAAYERWLVSLYHPLAPGAGAMGERVKIVWLSTGALLRRFGERGPTIGDRTGAQAEAPSWYTAPGNPGEGTRP</sequence>
<name>A0ABZ1BSP5_9FIRM</name>
<gene>
    <name evidence="3" type="ORF">VLY81_03105</name>
</gene>
<feature type="domain" description="YkoP-like" evidence="2">
    <location>
        <begin position="18"/>
        <end position="196"/>
    </location>
</feature>
<dbReference type="InterPro" id="IPR054467">
    <property type="entry name" value="YkoP-like_dom"/>
</dbReference>
<evidence type="ECO:0000259" key="2">
    <source>
        <dbReference type="Pfam" id="PF22790"/>
    </source>
</evidence>